<protein>
    <recommendedName>
        <fullName evidence="5">Exodeoxyribonuclease 7 large subunit</fullName>
        <ecNumber evidence="5">3.1.11.6</ecNumber>
    </recommendedName>
    <alternativeName>
        <fullName evidence="5">Exodeoxyribonuclease VII large subunit</fullName>
        <shortName evidence="5">Exonuclease VII large subunit</shortName>
    </alternativeName>
</protein>
<evidence type="ECO:0000256" key="3">
    <source>
        <dbReference type="ARBA" id="ARBA00022801"/>
    </source>
</evidence>
<keyword evidence="3 5" id="KW-0378">Hydrolase</keyword>
<evidence type="ECO:0000313" key="10">
    <source>
        <dbReference type="EMBL" id="APZ55022.1"/>
    </source>
</evidence>
<organism evidence="10 11">
    <name type="scientific">Salipiger abyssi</name>
    <dbReference type="NCBI Taxonomy" id="1250539"/>
    <lineage>
        <taxon>Bacteria</taxon>
        <taxon>Pseudomonadati</taxon>
        <taxon>Pseudomonadota</taxon>
        <taxon>Alphaproteobacteria</taxon>
        <taxon>Rhodobacterales</taxon>
        <taxon>Roseobacteraceae</taxon>
        <taxon>Salipiger</taxon>
    </lineage>
</organism>
<dbReference type="STRING" id="1250539.Ga0080574_TMP4688"/>
<dbReference type="PANTHER" id="PTHR30008:SF0">
    <property type="entry name" value="EXODEOXYRIBONUCLEASE 7 LARGE SUBUNIT"/>
    <property type="match status" value="1"/>
</dbReference>
<dbReference type="GO" id="GO:0009318">
    <property type="term" value="C:exodeoxyribonuclease VII complex"/>
    <property type="evidence" value="ECO:0007669"/>
    <property type="project" value="UniProtKB-UniRule"/>
</dbReference>
<comment type="similarity">
    <text evidence="5 6">Belongs to the XseA family.</text>
</comment>
<dbReference type="AlphaFoldDB" id="A0A1P8V048"/>
<dbReference type="NCBIfam" id="TIGR00237">
    <property type="entry name" value="xseA"/>
    <property type="match status" value="1"/>
</dbReference>
<dbReference type="EC" id="3.1.11.6" evidence="5"/>
<dbReference type="InterPro" id="IPR003753">
    <property type="entry name" value="Exonuc_VII_L"/>
</dbReference>
<dbReference type="Pfam" id="PF02601">
    <property type="entry name" value="Exonuc_VII_L"/>
    <property type="match status" value="1"/>
</dbReference>
<comment type="subunit">
    <text evidence="5">Heterooligomer composed of large and small subunits.</text>
</comment>
<dbReference type="GO" id="GO:0006308">
    <property type="term" value="P:DNA catabolic process"/>
    <property type="evidence" value="ECO:0007669"/>
    <property type="project" value="UniProtKB-UniRule"/>
</dbReference>
<keyword evidence="11" id="KW-1185">Reference proteome</keyword>
<dbReference type="GO" id="GO:0008855">
    <property type="term" value="F:exodeoxyribonuclease VII activity"/>
    <property type="evidence" value="ECO:0007669"/>
    <property type="project" value="UniProtKB-UniRule"/>
</dbReference>
<evidence type="ECO:0000256" key="2">
    <source>
        <dbReference type="ARBA" id="ARBA00022722"/>
    </source>
</evidence>
<evidence type="ECO:0000256" key="4">
    <source>
        <dbReference type="ARBA" id="ARBA00022839"/>
    </source>
</evidence>
<accession>A0A1P8V048</accession>
<evidence type="ECO:0000256" key="1">
    <source>
        <dbReference type="ARBA" id="ARBA00022490"/>
    </source>
</evidence>
<gene>
    <name evidence="5" type="primary">xseA</name>
    <name evidence="10" type="ORF">Ga0080574_TMP4688</name>
</gene>
<evidence type="ECO:0000259" key="8">
    <source>
        <dbReference type="Pfam" id="PF02601"/>
    </source>
</evidence>
<dbReference type="PANTHER" id="PTHR30008">
    <property type="entry name" value="EXODEOXYRIBONUCLEASE 7 LARGE SUBUNIT"/>
    <property type="match status" value="1"/>
</dbReference>
<evidence type="ECO:0000256" key="5">
    <source>
        <dbReference type="HAMAP-Rule" id="MF_00378"/>
    </source>
</evidence>
<dbReference type="Pfam" id="PF13742">
    <property type="entry name" value="tRNA_anti_2"/>
    <property type="match status" value="1"/>
</dbReference>
<dbReference type="RefSeq" id="WP_076705371.1">
    <property type="nucleotide sequence ID" value="NZ_CP015093.1"/>
</dbReference>
<dbReference type="GO" id="GO:0003676">
    <property type="term" value="F:nucleic acid binding"/>
    <property type="evidence" value="ECO:0007669"/>
    <property type="project" value="InterPro"/>
</dbReference>
<keyword evidence="2 5" id="KW-0540">Nuclease</keyword>
<dbReference type="InterPro" id="IPR025824">
    <property type="entry name" value="OB-fold_nuc-bd_dom"/>
</dbReference>
<dbReference type="EMBL" id="CP015093">
    <property type="protein sequence ID" value="APZ55022.1"/>
    <property type="molecule type" value="Genomic_DNA"/>
</dbReference>
<dbReference type="OrthoDB" id="9802795at2"/>
<comment type="catalytic activity">
    <reaction evidence="5 6">
        <text>Exonucleolytic cleavage in either 5'- to 3'- or 3'- to 5'-direction to yield nucleoside 5'-phosphates.</text>
        <dbReference type="EC" id="3.1.11.6"/>
    </reaction>
</comment>
<dbReference type="CDD" id="cd04489">
    <property type="entry name" value="ExoVII_LU_OBF"/>
    <property type="match status" value="1"/>
</dbReference>
<evidence type="ECO:0000256" key="7">
    <source>
        <dbReference type="SAM" id="MobiDB-lite"/>
    </source>
</evidence>
<comment type="subcellular location">
    <subcellularLocation>
        <location evidence="5 6">Cytoplasm</location>
    </subcellularLocation>
</comment>
<sequence>MDLLDDDSGNTPEFSVSELSGAVKRVIEGEFGFVRVRGEVGRVSRPRSGHIYLDLKDDRSVISGVAWKGVAARFETQPEEGMEVIATGRLTTFPGQSKYQIVIEDIRPAGLGALMAMLEKRKAQLQAEGLFAPERKRPLPYLPEIIGVVTSPSGAVIRDILHRLRERFPRKVLIWPVAVQGKSCAPEVARAIEGFNALTPGGAMPRPDLLIVARGGGSVEDLWGFNEEIVARAAAASEIPLISAVGHETDTTLIDYVSDRRAPTPTAAAEIAVPVRMELLSWTGEAGSRMTRAMGQRIELRGQRLRDLSRALPRAETLLDTPRQRLDLLADRLPRGLIRGTEQRRVALSDVAGALRPSLLTRVIAHGRESLGRRTDRLSLRPITREIALGRDRLDALSARLGEAGLRRIDSPRQRLDGLSRLLETLSYKGTLARGYAVVRSGEGHILTRKTEAQDAAGLEIEFADGRLALGGAAPRPKRKAKEAPEQGSLF</sequence>
<feature type="domain" description="Exonuclease VII large subunit C-terminal" evidence="8">
    <location>
        <begin position="130"/>
        <end position="469"/>
    </location>
</feature>
<keyword evidence="1 5" id="KW-0963">Cytoplasm</keyword>
<feature type="region of interest" description="Disordered" evidence="7">
    <location>
        <begin position="472"/>
        <end position="491"/>
    </location>
</feature>
<dbReference type="HAMAP" id="MF_00378">
    <property type="entry name" value="Exonuc_7_L"/>
    <property type="match status" value="1"/>
</dbReference>
<feature type="domain" description="OB-fold nucleic acid binding" evidence="9">
    <location>
        <begin position="14"/>
        <end position="107"/>
    </location>
</feature>
<name>A0A1P8V048_9RHOB</name>
<evidence type="ECO:0000259" key="9">
    <source>
        <dbReference type="Pfam" id="PF13742"/>
    </source>
</evidence>
<evidence type="ECO:0000313" key="11">
    <source>
        <dbReference type="Proteomes" id="UP000187059"/>
    </source>
</evidence>
<proteinExistence type="inferred from homology"/>
<comment type="function">
    <text evidence="5">Bidirectionally degrades single-stranded DNA into large acid-insoluble oligonucleotides, which are then degraded further into small acid-soluble oligonucleotides.</text>
</comment>
<dbReference type="KEGG" id="paby:Ga0080574_TMP4688"/>
<dbReference type="GO" id="GO:0005737">
    <property type="term" value="C:cytoplasm"/>
    <property type="evidence" value="ECO:0007669"/>
    <property type="project" value="UniProtKB-SubCell"/>
</dbReference>
<reference evidence="10 11" key="1">
    <citation type="submission" date="2016-04" db="EMBL/GenBank/DDBJ databases">
        <title>Deep-sea bacteria in the southern Pacific.</title>
        <authorList>
            <person name="Tang K."/>
        </authorList>
    </citation>
    <scope>NUCLEOTIDE SEQUENCE [LARGE SCALE GENOMIC DNA]</scope>
    <source>
        <strain evidence="10 11">JLT2014</strain>
    </source>
</reference>
<keyword evidence="4 5" id="KW-0269">Exonuclease</keyword>
<evidence type="ECO:0000256" key="6">
    <source>
        <dbReference type="RuleBase" id="RU004355"/>
    </source>
</evidence>
<dbReference type="Proteomes" id="UP000187059">
    <property type="component" value="Chromosome"/>
</dbReference>
<dbReference type="InterPro" id="IPR020579">
    <property type="entry name" value="Exonuc_VII_lsu_C"/>
</dbReference>